<dbReference type="Proteomes" id="UP000796880">
    <property type="component" value="Unassembled WGS sequence"/>
</dbReference>
<comment type="caution">
    <text evidence="2">The sequence shown here is derived from an EMBL/GenBank/DDBJ whole genome shotgun (WGS) entry which is preliminary data.</text>
</comment>
<protein>
    <submittedName>
        <fullName evidence="2">Uncharacterized protein</fullName>
    </submittedName>
</protein>
<accession>A0A8K0GQF5</accession>
<proteinExistence type="predicted"/>
<feature type="region of interest" description="Disordered" evidence="1">
    <location>
        <begin position="103"/>
        <end position="131"/>
    </location>
</feature>
<dbReference type="AlphaFoldDB" id="A0A8K0GQF5"/>
<dbReference type="EMBL" id="VOIH02000010">
    <property type="protein sequence ID" value="KAF3434679.1"/>
    <property type="molecule type" value="Genomic_DNA"/>
</dbReference>
<name>A0A8K0GQF5_9ROSA</name>
<reference evidence="2" key="1">
    <citation type="submission" date="2020-03" db="EMBL/GenBank/DDBJ databases">
        <title>A high-quality chromosome-level genome assembly of a woody plant with both climbing and erect habits, Rhamnella rubrinervis.</title>
        <authorList>
            <person name="Lu Z."/>
            <person name="Yang Y."/>
            <person name="Zhu X."/>
            <person name="Sun Y."/>
        </authorList>
    </citation>
    <scope>NUCLEOTIDE SEQUENCE</scope>
    <source>
        <strain evidence="2">BYM</strain>
        <tissue evidence="2">Leaf</tissue>
    </source>
</reference>
<evidence type="ECO:0000313" key="3">
    <source>
        <dbReference type="Proteomes" id="UP000796880"/>
    </source>
</evidence>
<feature type="compositionally biased region" description="Polar residues" evidence="1">
    <location>
        <begin position="104"/>
        <end position="131"/>
    </location>
</feature>
<sequence length="131" mass="14355">MWRPFIGHQPTILAEHLAVASQIDSDIKVDSNLIPTLTQMATSLPLVSLHMSVAHLDTPKEEFKMLFANLGIGGHALAPMLAFTLPLFTILKVSIPARKLLDNLPQTSSSSKDTRLNSSPYQYNTTSSLRA</sequence>
<organism evidence="2 3">
    <name type="scientific">Rhamnella rubrinervis</name>
    <dbReference type="NCBI Taxonomy" id="2594499"/>
    <lineage>
        <taxon>Eukaryota</taxon>
        <taxon>Viridiplantae</taxon>
        <taxon>Streptophyta</taxon>
        <taxon>Embryophyta</taxon>
        <taxon>Tracheophyta</taxon>
        <taxon>Spermatophyta</taxon>
        <taxon>Magnoliopsida</taxon>
        <taxon>eudicotyledons</taxon>
        <taxon>Gunneridae</taxon>
        <taxon>Pentapetalae</taxon>
        <taxon>rosids</taxon>
        <taxon>fabids</taxon>
        <taxon>Rosales</taxon>
        <taxon>Rhamnaceae</taxon>
        <taxon>rhamnoid group</taxon>
        <taxon>Rhamneae</taxon>
        <taxon>Rhamnella</taxon>
    </lineage>
</organism>
<evidence type="ECO:0000313" key="2">
    <source>
        <dbReference type="EMBL" id="KAF3434679.1"/>
    </source>
</evidence>
<gene>
    <name evidence="2" type="ORF">FNV43_RR21764</name>
</gene>
<keyword evidence="3" id="KW-1185">Reference proteome</keyword>
<evidence type="ECO:0000256" key="1">
    <source>
        <dbReference type="SAM" id="MobiDB-lite"/>
    </source>
</evidence>